<proteinExistence type="predicted"/>
<keyword evidence="3" id="KW-1185">Reference proteome</keyword>
<dbReference type="Proteomes" id="UP000800041">
    <property type="component" value="Unassembled WGS sequence"/>
</dbReference>
<evidence type="ECO:0000313" key="3">
    <source>
        <dbReference type="Proteomes" id="UP000800041"/>
    </source>
</evidence>
<accession>A0A6G1GMG0</accession>
<sequence length="121" mass="13838">MTQDHKEPLTTTKSSPSPNPTPNPTTDPKQAYLTACTPTRTPVSQPTPSPTPTPQPAKKWYQRTPKAAPGEWDAEAWDAARREDWKKWQEENDKQRSTARYYTNFYRAKGGWAWWVGLFGS</sequence>
<feature type="compositionally biased region" description="Pro residues" evidence="1">
    <location>
        <begin position="45"/>
        <end position="55"/>
    </location>
</feature>
<organism evidence="2 3">
    <name type="scientific">Aulographum hederae CBS 113979</name>
    <dbReference type="NCBI Taxonomy" id="1176131"/>
    <lineage>
        <taxon>Eukaryota</taxon>
        <taxon>Fungi</taxon>
        <taxon>Dikarya</taxon>
        <taxon>Ascomycota</taxon>
        <taxon>Pezizomycotina</taxon>
        <taxon>Dothideomycetes</taxon>
        <taxon>Pleosporomycetidae</taxon>
        <taxon>Aulographales</taxon>
        <taxon>Aulographaceae</taxon>
    </lineage>
</organism>
<gene>
    <name evidence="2" type="ORF">K402DRAFT_424969</name>
</gene>
<evidence type="ECO:0000313" key="2">
    <source>
        <dbReference type="EMBL" id="KAF1982004.1"/>
    </source>
</evidence>
<feature type="region of interest" description="Disordered" evidence="1">
    <location>
        <begin position="1"/>
        <end position="72"/>
    </location>
</feature>
<name>A0A6G1GMG0_9PEZI</name>
<dbReference type="EMBL" id="ML977190">
    <property type="protein sequence ID" value="KAF1982004.1"/>
    <property type="molecule type" value="Genomic_DNA"/>
</dbReference>
<dbReference type="OrthoDB" id="3791473at2759"/>
<protein>
    <submittedName>
        <fullName evidence="2">Uncharacterized protein</fullName>
    </submittedName>
</protein>
<evidence type="ECO:0000256" key="1">
    <source>
        <dbReference type="SAM" id="MobiDB-lite"/>
    </source>
</evidence>
<reference evidence="2" key="1">
    <citation type="journal article" date="2020" name="Stud. Mycol.">
        <title>101 Dothideomycetes genomes: a test case for predicting lifestyles and emergence of pathogens.</title>
        <authorList>
            <person name="Haridas S."/>
            <person name="Albert R."/>
            <person name="Binder M."/>
            <person name="Bloem J."/>
            <person name="Labutti K."/>
            <person name="Salamov A."/>
            <person name="Andreopoulos B."/>
            <person name="Baker S."/>
            <person name="Barry K."/>
            <person name="Bills G."/>
            <person name="Bluhm B."/>
            <person name="Cannon C."/>
            <person name="Castanera R."/>
            <person name="Culley D."/>
            <person name="Daum C."/>
            <person name="Ezra D."/>
            <person name="Gonzalez J."/>
            <person name="Henrissat B."/>
            <person name="Kuo A."/>
            <person name="Liang C."/>
            <person name="Lipzen A."/>
            <person name="Lutzoni F."/>
            <person name="Magnuson J."/>
            <person name="Mondo S."/>
            <person name="Nolan M."/>
            <person name="Ohm R."/>
            <person name="Pangilinan J."/>
            <person name="Park H.-J."/>
            <person name="Ramirez L."/>
            <person name="Alfaro M."/>
            <person name="Sun H."/>
            <person name="Tritt A."/>
            <person name="Yoshinaga Y."/>
            <person name="Zwiers L.-H."/>
            <person name="Turgeon B."/>
            <person name="Goodwin S."/>
            <person name="Spatafora J."/>
            <person name="Crous P."/>
            <person name="Grigoriev I."/>
        </authorList>
    </citation>
    <scope>NUCLEOTIDE SEQUENCE</scope>
    <source>
        <strain evidence="2">CBS 113979</strain>
    </source>
</reference>
<dbReference type="AlphaFoldDB" id="A0A6G1GMG0"/>